<dbReference type="Proteomes" id="UP001165289">
    <property type="component" value="Unassembled WGS sequence"/>
</dbReference>
<accession>A0AAV7KE06</accession>
<dbReference type="AlphaFoldDB" id="A0AAV7KE06"/>
<proteinExistence type="predicted"/>
<dbReference type="InterPro" id="IPR036249">
    <property type="entry name" value="Thioredoxin-like_sf"/>
</dbReference>
<evidence type="ECO:0000313" key="2">
    <source>
        <dbReference type="EMBL" id="KAI6659339.1"/>
    </source>
</evidence>
<dbReference type="PROSITE" id="PS51352">
    <property type="entry name" value="THIOREDOXIN_2"/>
    <property type="match status" value="1"/>
</dbReference>
<dbReference type="PANTHER" id="PTHR10438">
    <property type="entry name" value="THIOREDOXIN"/>
    <property type="match status" value="1"/>
</dbReference>
<dbReference type="CDD" id="cd02947">
    <property type="entry name" value="TRX_family"/>
    <property type="match status" value="1"/>
</dbReference>
<reference evidence="2 3" key="1">
    <citation type="journal article" date="2023" name="BMC Biol.">
        <title>The compact genome of the sponge Oopsacas minuta (Hexactinellida) is lacking key metazoan core genes.</title>
        <authorList>
            <person name="Santini S."/>
            <person name="Schenkelaars Q."/>
            <person name="Jourda C."/>
            <person name="Duchesne M."/>
            <person name="Belahbib H."/>
            <person name="Rocher C."/>
            <person name="Selva M."/>
            <person name="Riesgo A."/>
            <person name="Vervoort M."/>
            <person name="Leys S.P."/>
            <person name="Kodjabachian L."/>
            <person name="Le Bivic A."/>
            <person name="Borchiellini C."/>
            <person name="Claverie J.M."/>
            <person name="Renard E."/>
        </authorList>
    </citation>
    <scope>NUCLEOTIDE SEQUENCE [LARGE SCALE GENOMIC DNA]</scope>
    <source>
        <strain evidence="2">SPO-2</strain>
    </source>
</reference>
<keyword evidence="3" id="KW-1185">Reference proteome</keyword>
<dbReference type="InterPro" id="IPR050620">
    <property type="entry name" value="Thioredoxin_H-type-like"/>
</dbReference>
<dbReference type="EMBL" id="JAKMXF010000066">
    <property type="protein sequence ID" value="KAI6659339.1"/>
    <property type="molecule type" value="Genomic_DNA"/>
</dbReference>
<dbReference type="InterPro" id="IPR013766">
    <property type="entry name" value="Thioredoxin_domain"/>
</dbReference>
<evidence type="ECO:0000313" key="3">
    <source>
        <dbReference type="Proteomes" id="UP001165289"/>
    </source>
</evidence>
<organism evidence="2 3">
    <name type="scientific">Oopsacas minuta</name>
    <dbReference type="NCBI Taxonomy" id="111878"/>
    <lineage>
        <taxon>Eukaryota</taxon>
        <taxon>Metazoa</taxon>
        <taxon>Porifera</taxon>
        <taxon>Hexactinellida</taxon>
        <taxon>Hexasterophora</taxon>
        <taxon>Lyssacinosida</taxon>
        <taxon>Leucopsacidae</taxon>
        <taxon>Oopsacas</taxon>
    </lineage>
</organism>
<dbReference type="Pfam" id="PF00085">
    <property type="entry name" value="Thioredoxin"/>
    <property type="match status" value="1"/>
</dbReference>
<comment type="caution">
    <text evidence="2">The sequence shown here is derived from an EMBL/GenBank/DDBJ whole genome shotgun (WGS) entry which is preliminary data.</text>
</comment>
<dbReference type="PANTHER" id="PTHR10438:SF468">
    <property type="entry name" value="THIOREDOXIN-1-RELATED"/>
    <property type="match status" value="1"/>
</dbReference>
<dbReference type="Gene3D" id="3.40.30.10">
    <property type="entry name" value="Glutaredoxin"/>
    <property type="match status" value="1"/>
</dbReference>
<name>A0AAV7KE06_9METZ</name>
<feature type="domain" description="Thioredoxin" evidence="1">
    <location>
        <begin position="11"/>
        <end position="138"/>
    </location>
</feature>
<evidence type="ECO:0000259" key="1">
    <source>
        <dbReference type="PROSITE" id="PS51352"/>
    </source>
</evidence>
<gene>
    <name evidence="2" type="ORF">LOD99_15010</name>
</gene>
<protein>
    <recommendedName>
        <fullName evidence="1">Thioredoxin domain-containing protein</fullName>
    </recommendedName>
</protein>
<sequence>MLGRAYVRAFLHLRLPQLNFSLIAPTHTNTTQIQSINSFQALSNILQSQEPDKLVLIDFFSNWCPPCRLALSALEKLATEFPDVDIISVDIEEVPKVVQHFDIHAVPKTLFFRNKERVGIITGPNQNRLRRKIRELLQIVVPGKK</sequence>
<dbReference type="SUPFAM" id="SSF52833">
    <property type="entry name" value="Thioredoxin-like"/>
    <property type="match status" value="1"/>
</dbReference>